<keyword evidence="8" id="KW-0694">RNA-binding</keyword>
<dbReference type="GO" id="GO:0035242">
    <property type="term" value="F:protein-arginine omega-N asymmetric methyltransferase activity"/>
    <property type="evidence" value="ECO:0007669"/>
    <property type="project" value="UniProtKB-EC"/>
</dbReference>
<proteinExistence type="predicted"/>
<evidence type="ECO:0000256" key="7">
    <source>
        <dbReference type="ARBA" id="ARBA00049303"/>
    </source>
</evidence>
<feature type="region of interest" description="Disordered" evidence="10">
    <location>
        <begin position="1268"/>
        <end position="1412"/>
    </location>
</feature>
<evidence type="ECO:0000256" key="5">
    <source>
        <dbReference type="ARBA" id="ARBA00022771"/>
    </source>
</evidence>
<dbReference type="InterPro" id="IPR055256">
    <property type="entry name" value="KH_1_KHDC4/BBP-like"/>
</dbReference>
<dbReference type="PANTHER" id="PTHR11006:SF124">
    <property type="entry name" value="ARGININE METHYLTRANSFERASE 1-RELATED"/>
    <property type="match status" value="1"/>
</dbReference>
<dbReference type="SUPFAM" id="SSF54791">
    <property type="entry name" value="Eukaryotic type KH-domain (KH-domain type I)"/>
    <property type="match status" value="1"/>
</dbReference>
<dbReference type="Pfam" id="PF22675">
    <property type="entry name" value="KH-I_KHDC4-BBP"/>
    <property type="match status" value="1"/>
</dbReference>
<dbReference type="InterPro" id="IPR055135">
    <property type="entry name" value="PRMT_dom"/>
</dbReference>
<evidence type="ECO:0000256" key="2">
    <source>
        <dbReference type="ARBA" id="ARBA00022603"/>
    </source>
</evidence>
<keyword evidence="2 9" id="KW-0489">Methyltransferase</keyword>
<feature type="compositionally biased region" description="Polar residues" evidence="10">
    <location>
        <begin position="269"/>
        <end position="280"/>
    </location>
</feature>
<feature type="region of interest" description="Disordered" evidence="10">
    <location>
        <begin position="544"/>
        <end position="566"/>
    </location>
</feature>
<reference evidence="13" key="1">
    <citation type="submission" date="2025-08" db="UniProtKB">
        <authorList>
            <consortium name="RefSeq"/>
        </authorList>
    </citation>
    <scope>IDENTIFICATION</scope>
</reference>
<dbReference type="RefSeq" id="XP_017299480.2">
    <property type="nucleotide sequence ID" value="XM_017443991.2"/>
</dbReference>
<feature type="compositionally biased region" description="Basic and acidic residues" evidence="10">
    <location>
        <begin position="1125"/>
        <end position="1164"/>
    </location>
</feature>
<feature type="region of interest" description="Disordered" evidence="10">
    <location>
        <begin position="1065"/>
        <end position="1212"/>
    </location>
</feature>
<dbReference type="Gene3D" id="2.70.160.11">
    <property type="entry name" value="Hnrnp arginine n-methyltransferase1"/>
    <property type="match status" value="1"/>
</dbReference>
<evidence type="ECO:0000313" key="13">
    <source>
        <dbReference type="RefSeq" id="XP_017299480.2"/>
    </source>
</evidence>
<evidence type="ECO:0000313" key="12">
    <source>
        <dbReference type="Proteomes" id="UP000079169"/>
    </source>
</evidence>
<feature type="compositionally biased region" description="Basic and acidic residues" evidence="10">
    <location>
        <begin position="180"/>
        <end position="190"/>
    </location>
</feature>
<keyword evidence="6" id="KW-0862">Zinc</keyword>
<dbReference type="CDD" id="cd22382">
    <property type="entry name" value="KH-I_SF1"/>
    <property type="match status" value="1"/>
</dbReference>
<keyword evidence="3 9" id="KW-0808">Transferase</keyword>
<sequence length="1774" mass="199225">MNTREYRTRKKLEEERHDLIQKMFKVNPEFKPPPDYKPPVIKVNDKVMIPQDEHPDINFVGLLIGPRGNTLKSMEKDTGAKIIIRGKGSVKEGKVGRKDGQPLPGENEPLHAYVTAHNPENVKKAVDRLSICMENKDDKAAASAKVSDATAGVEKLSISKKKKLKFVKVDPKELNIVIDDGRGRDTDFRNNKPNHVKSQESRKSSSHHQDKGLGSSTRHSNTAGGASSRNMSRGSGKHPPSNNNYKADFEVNEDSTQQHNKKHKRESSKVISVTNNQQVNNDKDFKNNLMWDGDSAGAKKSRNQWKNLDVNNITNKTRERLMNKPASSNDSLLKDNGDVDSRTTTASILDSSLYQNTYDSKTRNFVDSGSQIFNAASTLNETPEHSTRDGKLFSNEALYAPSSTTNYPYSSSSTPTYAAMTTASGNANNVASNGGGSNNGGVYSTNSFMAATTHGYSSISNTITNTQPSQQQSNNSVYSSTINSYSSFPQQSSVNLNTYGHQASSLSNSNTTGYSSQNLYQQQPSSVSYSSNSYVYPQTSIATSSNVSSTSHTSHKYPPYNVDMKNHLDSKSTLETKSSSEHPPYVDYPNYMGTQYQDSLMKDVKTAADPIGHFEFRNTLDIAPMIPMDSYMTNYMQPGPPPQSTSDYKMLYWNNVPMPNMLHAPPPQAPHSAMYKYTSHIPYDMPTSQATQKPFMKLNDSTSGTDTSAYISPTHMRVHTHQIPAHRYPVENTTTNKMPLAYTEPQPPNLQASLNDYQRYQNERHHFTDFGNFQTPPLGNSVQHNYQTNDSFGTNDLSTRIHQQPTAVHPYFNSTDENSAQRYGIPDVSVHSSRNKRAITGGTNHLQHLNSRTPHYQHNSGYSRHLSYEDKDLAKPPVPHTSGNIYVNHNKYEPQYIPPTVLPSSEKSRKPISHVSPPVVTSIITSTATSNVTTTTSSSETKPAESDNKLPSNNNPSEEGEDVSGRKNAKVVPGSPAKSNNMSQHYNEKGHKSGGERQRDRGDTGRHHQFQNNMIKTIDFHQFQNNVMKNHPGNKNFKNFNNKSYGDKNKNEFKVTKIMQRPVDENKDEIAKLPIPLGGDKKDDKKVDDKNVSKDQKITKSTNNNLNKKTNKQQNIQILSPAKKPNKEEDKIEKEENNTNAKENDEKSTDDEKNKLDDKAKDTATKLSNSADSIKLNKKDEGSKENKPQQQRRKFNNFHNSSKYQRHPYHNNGGDFNYVPVYDGNINKFNKFGGGGNNRYPNHRYYDFDFIDPRSCFFPGSGTPYPQYGGGGPPMFNNLYNSNNYNNNKSKQKKTDSTNNVDKKQDSTSTDERKKKATQKQQQSEEESKKTSNKKIKFKGPEILNETTEPTASSATNSNVTTVSNTADNSNNPSSILKKSKATEDCKVKTVQGAPKTEKSQTKSGEYDNLDEREPSTIQLFMGLGLDKPPSQKPLVYPIRTFNMDIDDMTSREIFEDVYADIKTHQTTYKDKQLIGCFHDSIINNSHLFKDKIVLEVGCGMGLLSLFCAEAGAKHVISVDCSVITQLTQEVVEENDCSDVITVICRRMEDIDRLPHGIENVDIIVSNWMGHVLYLDSLINAVVYARDRFLKPHGLILPDRAELYCVAANDTMAATKYSFWHDVYGFDMEPIQRDLPNIAKFHPVPGDKVMTDSILIHSIDLNTCSVDDTSFNLEFAMVAKEGGFVNAFVLYFKTYFLDCQYVLDTSPDVPSTHWAQTVLFIDKTILLCNQATLLCNLEMIRLRDKQNSIQCNITMDYLGYPNYFFEKKYILSFY</sequence>
<keyword evidence="12" id="KW-1185">Reference proteome</keyword>
<dbReference type="PROSITE" id="PS50084">
    <property type="entry name" value="KH_TYPE_1"/>
    <property type="match status" value="1"/>
</dbReference>
<dbReference type="PROSITE" id="PS51678">
    <property type="entry name" value="SAM_MT_PRMT"/>
    <property type="match status" value="1"/>
</dbReference>
<dbReference type="InterPro" id="IPR036612">
    <property type="entry name" value="KH_dom_type_1_sf"/>
</dbReference>
<feature type="compositionally biased region" description="Low complexity" evidence="10">
    <location>
        <begin position="926"/>
        <end position="941"/>
    </location>
</feature>
<feature type="compositionally biased region" description="Low complexity" evidence="10">
    <location>
        <begin position="1351"/>
        <end position="1372"/>
    </location>
</feature>
<evidence type="ECO:0000256" key="9">
    <source>
        <dbReference type="PROSITE-ProRule" id="PRU01015"/>
    </source>
</evidence>
<feature type="compositionally biased region" description="Polar residues" evidence="10">
    <location>
        <begin position="214"/>
        <end position="233"/>
    </location>
</feature>
<evidence type="ECO:0000256" key="3">
    <source>
        <dbReference type="ARBA" id="ARBA00022679"/>
    </source>
</evidence>
<dbReference type="SUPFAM" id="SSF53335">
    <property type="entry name" value="S-adenosyl-L-methionine-dependent methyltransferases"/>
    <property type="match status" value="1"/>
</dbReference>
<dbReference type="Pfam" id="PF16275">
    <property type="entry name" value="SF1-HH"/>
    <property type="match status" value="1"/>
</dbReference>
<dbReference type="Gene3D" id="3.40.50.150">
    <property type="entry name" value="Vaccinia Virus protein VP39"/>
    <property type="match status" value="1"/>
</dbReference>
<dbReference type="CDD" id="cd02440">
    <property type="entry name" value="AdoMet_MTases"/>
    <property type="match status" value="1"/>
</dbReference>
<keyword evidence="4 9" id="KW-0949">S-adenosyl-L-methionine</keyword>
<dbReference type="GO" id="GO:0003723">
    <property type="term" value="F:RNA binding"/>
    <property type="evidence" value="ECO:0007669"/>
    <property type="project" value="UniProtKB-UniRule"/>
</dbReference>
<feature type="compositionally biased region" description="Low complexity" evidence="10">
    <location>
        <begin position="1277"/>
        <end position="1289"/>
    </location>
</feature>
<dbReference type="InterPro" id="IPR032570">
    <property type="entry name" value="SF1-HH"/>
</dbReference>
<keyword evidence="5" id="KW-0863">Zinc-finger</keyword>
<evidence type="ECO:0000256" key="4">
    <source>
        <dbReference type="ARBA" id="ARBA00022691"/>
    </source>
</evidence>
<dbReference type="InterPro" id="IPR029063">
    <property type="entry name" value="SAM-dependent_MTases_sf"/>
</dbReference>
<dbReference type="Gene3D" id="6.10.140.1790">
    <property type="match status" value="1"/>
</dbReference>
<dbReference type="InterPro" id="IPR004087">
    <property type="entry name" value="KH_dom"/>
</dbReference>
<dbReference type="EC" id="2.1.1.319" evidence="1"/>
<dbReference type="Pfam" id="PF06325">
    <property type="entry name" value="PrmA"/>
    <property type="match status" value="1"/>
</dbReference>
<dbReference type="GO" id="GO:0035241">
    <property type="term" value="F:protein-arginine omega-N monomethyltransferase activity"/>
    <property type="evidence" value="ECO:0007669"/>
    <property type="project" value="TreeGrafter"/>
</dbReference>
<feature type="compositionally biased region" description="Basic and acidic residues" evidence="10">
    <location>
        <begin position="1079"/>
        <end position="1098"/>
    </location>
</feature>
<dbReference type="GeneID" id="103509000"/>
<dbReference type="KEGG" id="dci:103509000"/>
<dbReference type="Proteomes" id="UP000079169">
    <property type="component" value="Unplaced"/>
</dbReference>
<evidence type="ECO:0000256" key="10">
    <source>
        <dbReference type="SAM" id="MobiDB-lite"/>
    </source>
</evidence>
<evidence type="ECO:0000256" key="1">
    <source>
        <dbReference type="ARBA" id="ARBA00011925"/>
    </source>
</evidence>
<feature type="compositionally biased region" description="Basic and acidic residues" evidence="10">
    <location>
        <begin position="1293"/>
        <end position="1314"/>
    </location>
</feature>
<protein>
    <recommendedName>
        <fullName evidence="1">type I protein arginine methyltransferase</fullName>
        <ecNumber evidence="1">2.1.1.319</ecNumber>
    </recommendedName>
</protein>
<dbReference type="SMART" id="SM00322">
    <property type="entry name" value="KH"/>
    <property type="match status" value="1"/>
</dbReference>
<name>A0A1S4EB77_DIACI</name>
<feature type="compositionally biased region" description="Low complexity" evidence="10">
    <location>
        <begin position="1099"/>
        <end position="1118"/>
    </location>
</feature>
<feature type="compositionally biased region" description="Basic and acidic residues" evidence="10">
    <location>
        <begin position="1175"/>
        <end position="1187"/>
    </location>
</feature>
<evidence type="ECO:0000259" key="11">
    <source>
        <dbReference type="SMART" id="SM00322"/>
    </source>
</evidence>
<dbReference type="InterPro" id="IPR047086">
    <property type="entry name" value="SF1-HH_sf"/>
</dbReference>
<feature type="region of interest" description="Disordered" evidence="10">
    <location>
        <begin position="842"/>
        <end position="862"/>
    </location>
</feature>
<feature type="domain" description="K Homology" evidence="11">
    <location>
        <begin position="41"/>
        <end position="134"/>
    </location>
</feature>
<evidence type="ECO:0000256" key="8">
    <source>
        <dbReference type="PROSITE-ProRule" id="PRU00117"/>
    </source>
</evidence>
<dbReference type="GO" id="GO:0042054">
    <property type="term" value="F:histone methyltransferase activity"/>
    <property type="evidence" value="ECO:0007669"/>
    <property type="project" value="TreeGrafter"/>
</dbReference>
<evidence type="ECO:0000256" key="6">
    <source>
        <dbReference type="ARBA" id="ARBA00022833"/>
    </source>
</evidence>
<dbReference type="Pfam" id="PF22528">
    <property type="entry name" value="PRMT_C"/>
    <property type="match status" value="1"/>
</dbReference>
<feature type="compositionally biased region" description="Basic and acidic residues" evidence="10">
    <location>
        <begin position="197"/>
        <end position="211"/>
    </location>
</feature>
<dbReference type="InterPro" id="IPR025799">
    <property type="entry name" value="Arg_MeTrfase"/>
</dbReference>
<feature type="region of interest" description="Disordered" evidence="10">
    <location>
        <begin position="926"/>
        <end position="1007"/>
    </location>
</feature>
<feature type="compositionally biased region" description="Low complexity" evidence="10">
    <location>
        <begin position="1034"/>
        <end position="1043"/>
    </location>
</feature>
<organism evidence="12 13">
    <name type="scientific">Diaphorina citri</name>
    <name type="common">Asian citrus psyllid</name>
    <dbReference type="NCBI Taxonomy" id="121845"/>
    <lineage>
        <taxon>Eukaryota</taxon>
        <taxon>Metazoa</taxon>
        <taxon>Ecdysozoa</taxon>
        <taxon>Arthropoda</taxon>
        <taxon>Hexapoda</taxon>
        <taxon>Insecta</taxon>
        <taxon>Pterygota</taxon>
        <taxon>Neoptera</taxon>
        <taxon>Paraneoptera</taxon>
        <taxon>Hemiptera</taxon>
        <taxon>Sternorrhyncha</taxon>
        <taxon>Psylloidea</taxon>
        <taxon>Psyllidae</taxon>
        <taxon>Diaphorininae</taxon>
        <taxon>Diaphorina</taxon>
    </lineage>
</organism>
<feature type="region of interest" description="Disordered" evidence="10">
    <location>
        <begin position="1031"/>
        <end position="1052"/>
    </location>
</feature>
<gene>
    <name evidence="13" type="primary">LOC103509000</name>
</gene>
<feature type="region of interest" description="Disordered" evidence="10">
    <location>
        <begin position="180"/>
        <end position="300"/>
    </location>
</feature>
<dbReference type="Gene3D" id="3.30.1370.10">
    <property type="entry name" value="K Homology domain, type 1"/>
    <property type="match status" value="1"/>
</dbReference>
<dbReference type="GO" id="GO:0008270">
    <property type="term" value="F:zinc ion binding"/>
    <property type="evidence" value="ECO:0007669"/>
    <property type="project" value="UniProtKB-KW"/>
</dbReference>
<dbReference type="PaxDb" id="121845-A0A1S4EB77"/>
<dbReference type="FunFam" id="3.40.50.150:FF:000003">
    <property type="entry name" value="Blast:Protein arginine N-methyltransferase 1"/>
    <property type="match status" value="1"/>
</dbReference>
<keyword evidence="5" id="KW-0479">Metal-binding</keyword>
<accession>A0A1S4EB77</accession>
<feature type="compositionally biased region" description="Basic and acidic residues" evidence="10">
    <location>
        <begin position="986"/>
        <end position="1006"/>
    </location>
</feature>
<dbReference type="STRING" id="121845.A0A1S4EB77"/>
<dbReference type="PANTHER" id="PTHR11006">
    <property type="entry name" value="PROTEIN ARGININE N-METHYLTRANSFERASE"/>
    <property type="match status" value="1"/>
</dbReference>
<dbReference type="GO" id="GO:0005634">
    <property type="term" value="C:nucleus"/>
    <property type="evidence" value="ECO:0007669"/>
    <property type="project" value="TreeGrafter"/>
</dbReference>
<dbReference type="GO" id="GO:0032259">
    <property type="term" value="P:methylation"/>
    <property type="evidence" value="ECO:0007669"/>
    <property type="project" value="UniProtKB-KW"/>
</dbReference>
<comment type="catalytic activity">
    <reaction evidence="7">
        <text>L-arginyl-[protein] + S-adenosyl-L-methionine = N(omega)-methyl-L-arginyl-[protein] + S-adenosyl-L-homocysteine + H(+)</text>
        <dbReference type="Rhea" id="RHEA:48100"/>
        <dbReference type="Rhea" id="RHEA-COMP:10532"/>
        <dbReference type="Rhea" id="RHEA-COMP:11990"/>
        <dbReference type="ChEBI" id="CHEBI:15378"/>
        <dbReference type="ChEBI" id="CHEBI:29965"/>
        <dbReference type="ChEBI" id="CHEBI:57856"/>
        <dbReference type="ChEBI" id="CHEBI:59789"/>
        <dbReference type="ChEBI" id="CHEBI:65280"/>
    </reaction>
    <physiologicalReaction direction="left-to-right" evidence="7">
        <dbReference type="Rhea" id="RHEA:48101"/>
    </physiologicalReaction>
</comment>